<accession>A0A507D6P3</accession>
<evidence type="ECO:0000256" key="5">
    <source>
        <dbReference type="SAM" id="MobiDB-lite"/>
    </source>
</evidence>
<dbReference type="EMBL" id="QEAM01000084">
    <property type="protein sequence ID" value="TPX47153.1"/>
    <property type="molecule type" value="Genomic_DNA"/>
</dbReference>
<feature type="transmembrane region" description="Helical" evidence="6">
    <location>
        <begin position="691"/>
        <end position="708"/>
    </location>
</feature>
<dbReference type="AlphaFoldDB" id="A0A507D6P3"/>
<dbReference type="PANTHER" id="PTHR47804">
    <property type="entry name" value="60S RIBOSOMAL PROTEIN L19"/>
    <property type="match status" value="1"/>
</dbReference>
<keyword evidence="2 6" id="KW-0812">Transmembrane</keyword>
<evidence type="ECO:0000256" key="4">
    <source>
        <dbReference type="ARBA" id="ARBA00023136"/>
    </source>
</evidence>
<evidence type="ECO:0000259" key="8">
    <source>
        <dbReference type="Pfam" id="PF13515"/>
    </source>
</evidence>
<feature type="transmembrane region" description="Helical" evidence="6">
    <location>
        <begin position="235"/>
        <end position="253"/>
    </location>
</feature>
<dbReference type="InterPro" id="IPR049453">
    <property type="entry name" value="Memb_transporter_dom"/>
</dbReference>
<gene>
    <name evidence="10" type="ORF">SeLEV6574_g02823</name>
    <name evidence="9" type="ORF">SeMB42_g05723</name>
</gene>
<dbReference type="OrthoDB" id="68611at2759"/>
<dbReference type="PANTHER" id="PTHR47804:SF1">
    <property type="entry name" value="DUF2421 DOMAIN-CONTAINING PROTEIN"/>
    <property type="match status" value="1"/>
</dbReference>
<evidence type="ECO:0000313" key="11">
    <source>
        <dbReference type="Proteomes" id="UP000317494"/>
    </source>
</evidence>
<evidence type="ECO:0000313" key="10">
    <source>
        <dbReference type="EMBL" id="TPX47153.1"/>
    </source>
</evidence>
<dbReference type="PRINTS" id="PR02047">
    <property type="entry name" value="BREFELDNASP4"/>
</dbReference>
<evidence type="ECO:0000313" key="9">
    <source>
        <dbReference type="EMBL" id="TPX41114.1"/>
    </source>
</evidence>
<evidence type="ECO:0000256" key="1">
    <source>
        <dbReference type="ARBA" id="ARBA00004141"/>
    </source>
</evidence>
<evidence type="ECO:0000259" key="7">
    <source>
        <dbReference type="Pfam" id="PF10334"/>
    </source>
</evidence>
<feature type="domain" description="DUF2421" evidence="7">
    <location>
        <begin position="795"/>
        <end position="1003"/>
    </location>
</feature>
<keyword evidence="3 6" id="KW-1133">Transmembrane helix</keyword>
<dbReference type="Proteomes" id="UP000317494">
    <property type="component" value="Unassembled WGS sequence"/>
</dbReference>
<protein>
    <submittedName>
        <fullName evidence="10">Uncharacterized protein</fullName>
    </submittedName>
</protein>
<evidence type="ECO:0000256" key="2">
    <source>
        <dbReference type="ARBA" id="ARBA00022692"/>
    </source>
</evidence>
<dbReference type="Pfam" id="PF13515">
    <property type="entry name" value="FUSC_2"/>
    <property type="match status" value="1"/>
</dbReference>
<reference evidence="11 12" key="1">
    <citation type="journal article" date="2019" name="Sci. Rep.">
        <title>Comparative genomics of chytrid fungi reveal insights into the obligate biotrophic and pathogenic lifestyle of Synchytrium endobioticum.</title>
        <authorList>
            <person name="van de Vossenberg B.T.L.H."/>
            <person name="Warris S."/>
            <person name="Nguyen H.D.T."/>
            <person name="van Gent-Pelzer M.P.E."/>
            <person name="Joly D.L."/>
            <person name="van de Geest H.C."/>
            <person name="Bonants P.J.M."/>
            <person name="Smith D.S."/>
            <person name="Levesque C.A."/>
            <person name="van der Lee T.A.J."/>
        </authorList>
    </citation>
    <scope>NUCLEOTIDE SEQUENCE [LARGE SCALE GENOMIC DNA]</scope>
    <source>
        <strain evidence="10 12">LEV6574</strain>
        <strain evidence="9 11">MB42</strain>
    </source>
</reference>
<dbReference type="GO" id="GO:0016020">
    <property type="term" value="C:membrane"/>
    <property type="evidence" value="ECO:0007669"/>
    <property type="project" value="UniProtKB-SubCell"/>
</dbReference>
<name>A0A507D6P3_9FUNG</name>
<dbReference type="InterPro" id="IPR023244">
    <property type="entry name" value="Brefeldin_A-sensitivity_4"/>
</dbReference>
<sequence length="1019" mass="114240">MQGASQDYQEAERPLLSLSSSSAYTAYSQFPKLSKLTTSDIPDARLSEDSNASVRDPFLPSDRPGISTGVRSSPSVLNRIRGMSWTSASAIRHPATYTTGRSWRTRAAISRFMEDLFQVTVLKATVCYMIATLFTFVEPLSVPFGRYSYMVATAICYFHPARSVGAMVEALLYCLAGVTFGAVVSVGALHIVNYYDEHEKDRTEAHLIILAVLSIATFVLAYVRARYGQKRPSISTGTTLAHLLTFVTITQMPNKNLIEFQADKIVLVSTALVVGTLISFLCCCFIAPYTASSELKKNVAKALANLRKFFDTLASSVSLNTDAQGNSIVFNIPIPHHQQVVNSATPNAPLSSTSIDGQLGYSVDAGVDVESIAFHHDQLASLLKEHRALLLNLDTLRIETKFETLSAIRLHYPIYIHIFDSVSKLTQHLSGLKASVMDIDRRIAGETPTPALTQFLEQMGPFLRRLIATSRQAIALVAAALAHEEEQEENCAVERGIILPALTTLERKLYEAVREFDIQQKKVLVDLYEKVNEDVFLVYFFVFALMEVGSELQQLVENIADLRRAEARVRVAGKVQFWLRNQPLNAESMSPSVNVTAPNLPHTPGLQDASRSTALRRVSAALWYWATGFRAFEIRFAIKTAATVAMLSLPAFVESTQNWFYEYRLWWALTSLVVVLTPSVGGTNAAGMRRILGTIGGAFAAYFSWVFFPNNPIFLWFICGIVSIPAFYVLIHTAYAKIGQVFLMTYTIIVMNRYANPTDQSTGRDMEIEEFAQKRAFAVIIGIAVGLFVSWYIWPYKARDELRKILSSTLFDMGVLYSKLVSLFTSTLSPTSNEFFALELSLRNSLTESRALLELTRHEPRWKGRFPTVSYDRTITALNEILDRFVSMRAAAWRGRNAHRDVRHEFVGPVEEVRREMVGAILLYFYVLAGALVIKAPLPPQLPLVNSVRLRLVEKVRELPILREMGKRADSSYLYYHSYILAMEDVIREMDLLGVLMKGLFGEIRYEDMTRHAFSCGRE</sequence>
<keyword evidence="4 6" id="KW-0472">Membrane</keyword>
<evidence type="ECO:0000313" key="12">
    <source>
        <dbReference type="Proteomes" id="UP000320475"/>
    </source>
</evidence>
<comment type="subcellular location">
    <subcellularLocation>
        <location evidence="1">Membrane</location>
        <topology evidence="1">Multi-pass membrane protein</topology>
    </subcellularLocation>
</comment>
<dbReference type="InterPro" id="IPR018820">
    <property type="entry name" value="BRE4-related_DUF2421"/>
</dbReference>
<feature type="transmembrane region" description="Helical" evidence="6">
    <location>
        <begin position="205"/>
        <end position="223"/>
    </location>
</feature>
<feature type="region of interest" description="Disordered" evidence="5">
    <location>
        <begin position="47"/>
        <end position="72"/>
    </location>
</feature>
<dbReference type="Proteomes" id="UP000320475">
    <property type="component" value="Unassembled WGS sequence"/>
</dbReference>
<feature type="transmembrane region" description="Helical" evidence="6">
    <location>
        <begin position="665"/>
        <end position="684"/>
    </location>
</feature>
<evidence type="ECO:0000256" key="6">
    <source>
        <dbReference type="SAM" id="Phobius"/>
    </source>
</evidence>
<evidence type="ECO:0000256" key="3">
    <source>
        <dbReference type="ARBA" id="ARBA00022989"/>
    </source>
</evidence>
<dbReference type="STRING" id="286115.A0A507D6P3"/>
<dbReference type="VEuPathDB" id="FungiDB:SeMB42_g05723"/>
<dbReference type="EMBL" id="QEAN01000285">
    <property type="protein sequence ID" value="TPX41114.1"/>
    <property type="molecule type" value="Genomic_DNA"/>
</dbReference>
<feature type="transmembrane region" description="Helical" evidence="6">
    <location>
        <begin position="170"/>
        <end position="193"/>
    </location>
</feature>
<feature type="transmembrane region" description="Helical" evidence="6">
    <location>
        <begin position="265"/>
        <end position="287"/>
    </location>
</feature>
<keyword evidence="11" id="KW-1185">Reference proteome</keyword>
<organism evidence="10 12">
    <name type="scientific">Synchytrium endobioticum</name>
    <dbReference type="NCBI Taxonomy" id="286115"/>
    <lineage>
        <taxon>Eukaryota</taxon>
        <taxon>Fungi</taxon>
        <taxon>Fungi incertae sedis</taxon>
        <taxon>Chytridiomycota</taxon>
        <taxon>Chytridiomycota incertae sedis</taxon>
        <taxon>Chytridiomycetes</taxon>
        <taxon>Synchytriales</taxon>
        <taxon>Synchytriaceae</taxon>
        <taxon>Synchytrium</taxon>
    </lineage>
</organism>
<feature type="transmembrane region" description="Helical" evidence="6">
    <location>
        <begin position="636"/>
        <end position="653"/>
    </location>
</feature>
<dbReference type="InterPro" id="IPR052430">
    <property type="entry name" value="IVT-Associated"/>
</dbReference>
<feature type="domain" description="Integral membrane bound transporter" evidence="8">
    <location>
        <begin position="659"/>
        <end position="789"/>
    </location>
</feature>
<feature type="transmembrane region" description="Helical" evidence="6">
    <location>
        <begin position="775"/>
        <end position="794"/>
    </location>
</feature>
<feature type="transmembrane region" description="Helical" evidence="6">
    <location>
        <begin position="714"/>
        <end position="731"/>
    </location>
</feature>
<dbReference type="Pfam" id="PF10334">
    <property type="entry name" value="BRE4"/>
    <property type="match status" value="1"/>
</dbReference>
<proteinExistence type="predicted"/>
<comment type="caution">
    <text evidence="10">The sequence shown here is derived from an EMBL/GenBank/DDBJ whole genome shotgun (WGS) entry which is preliminary data.</text>
</comment>